<keyword evidence="2" id="KW-0813">Transport</keyword>
<feature type="transmembrane region" description="Helical" evidence="7">
    <location>
        <begin position="258"/>
        <end position="281"/>
    </location>
</feature>
<feature type="transmembrane region" description="Helical" evidence="7">
    <location>
        <begin position="325"/>
        <end position="347"/>
    </location>
</feature>
<dbReference type="GO" id="GO:0005886">
    <property type="term" value="C:plasma membrane"/>
    <property type="evidence" value="ECO:0007669"/>
    <property type="project" value="TreeGrafter"/>
</dbReference>
<gene>
    <name evidence="8" type="ORF">FRY97_12170</name>
</gene>
<dbReference type="PANTHER" id="PTHR11706:SF33">
    <property type="entry name" value="NATURAL RESISTANCE-ASSOCIATED MACROPHAGE PROTEIN 2"/>
    <property type="match status" value="1"/>
</dbReference>
<evidence type="ECO:0000256" key="4">
    <source>
        <dbReference type="ARBA" id="ARBA00022847"/>
    </source>
</evidence>
<evidence type="ECO:0000256" key="5">
    <source>
        <dbReference type="ARBA" id="ARBA00022989"/>
    </source>
</evidence>
<organism evidence="8 9">
    <name type="scientific">Phaeodactylibacter luteus</name>
    <dbReference type="NCBI Taxonomy" id="1564516"/>
    <lineage>
        <taxon>Bacteria</taxon>
        <taxon>Pseudomonadati</taxon>
        <taxon>Bacteroidota</taxon>
        <taxon>Saprospiria</taxon>
        <taxon>Saprospirales</taxon>
        <taxon>Haliscomenobacteraceae</taxon>
        <taxon>Phaeodactylibacter</taxon>
    </lineage>
</organism>
<reference evidence="8 9" key="1">
    <citation type="submission" date="2019-08" db="EMBL/GenBank/DDBJ databases">
        <title>Genome of Phaeodactylibacter luteus.</title>
        <authorList>
            <person name="Bowman J.P."/>
        </authorList>
    </citation>
    <scope>NUCLEOTIDE SEQUENCE [LARGE SCALE GENOMIC DNA]</scope>
    <source>
        <strain evidence="8 9">KCTC 42180</strain>
    </source>
</reference>
<dbReference type="AlphaFoldDB" id="A0A5C6RKB0"/>
<feature type="transmembrane region" description="Helical" evidence="7">
    <location>
        <begin position="302"/>
        <end position="319"/>
    </location>
</feature>
<feature type="transmembrane region" description="Helical" evidence="7">
    <location>
        <begin position="208"/>
        <end position="229"/>
    </location>
</feature>
<feature type="transmembrane region" description="Helical" evidence="7">
    <location>
        <begin position="81"/>
        <end position="105"/>
    </location>
</feature>
<feature type="transmembrane region" description="Helical" evidence="7">
    <location>
        <begin position="176"/>
        <end position="196"/>
    </location>
</feature>
<dbReference type="Proteomes" id="UP000321580">
    <property type="component" value="Unassembled WGS sequence"/>
</dbReference>
<feature type="transmembrane region" description="Helical" evidence="7">
    <location>
        <begin position="36"/>
        <end position="60"/>
    </location>
</feature>
<dbReference type="GO" id="GO:0034755">
    <property type="term" value="P:iron ion transmembrane transport"/>
    <property type="evidence" value="ECO:0007669"/>
    <property type="project" value="TreeGrafter"/>
</dbReference>
<evidence type="ECO:0000256" key="3">
    <source>
        <dbReference type="ARBA" id="ARBA00022692"/>
    </source>
</evidence>
<name>A0A5C6RKB0_9BACT</name>
<dbReference type="GO" id="GO:0005384">
    <property type="term" value="F:manganese ion transmembrane transporter activity"/>
    <property type="evidence" value="ECO:0007669"/>
    <property type="project" value="TreeGrafter"/>
</dbReference>
<dbReference type="RefSeq" id="WP_147167812.1">
    <property type="nucleotide sequence ID" value="NZ_VOOR01000023.1"/>
</dbReference>
<keyword evidence="3 7" id="KW-0812">Transmembrane</keyword>
<dbReference type="EMBL" id="VOOR01000023">
    <property type="protein sequence ID" value="TXB62826.1"/>
    <property type="molecule type" value="Genomic_DNA"/>
</dbReference>
<feature type="transmembrane region" description="Helical" evidence="7">
    <location>
        <begin position="398"/>
        <end position="418"/>
    </location>
</feature>
<comment type="caution">
    <text evidence="8">The sequence shown here is derived from an EMBL/GenBank/DDBJ whole genome shotgun (WGS) entry which is preliminary data.</text>
</comment>
<feature type="transmembrane region" description="Helical" evidence="7">
    <location>
        <begin position="136"/>
        <end position="156"/>
    </location>
</feature>
<accession>A0A5C6RKB0</accession>
<protein>
    <submittedName>
        <fullName evidence="8">Divalent metal cation transporter</fullName>
    </submittedName>
</protein>
<proteinExistence type="predicted"/>
<evidence type="ECO:0000256" key="2">
    <source>
        <dbReference type="ARBA" id="ARBA00022448"/>
    </source>
</evidence>
<evidence type="ECO:0000256" key="6">
    <source>
        <dbReference type="ARBA" id="ARBA00023136"/>
    </source>
</evidence>
<keyword evidence="6 7" id="KW-0472">Membrane</keyword>
<dbReference type="OrthoDB" id="9787548at2"/>
<feature type="transmembrane region" description="Helical" evidence="7">
    <location>
        <begin position="111"/>
        <end position="129"/>
    </location>
</feature>
<dbReference type="InterPro" id="IPR001046">
    <property type="entry name" value="NRAMP_fam"/>
</dbReference>
<dbReference type="PANTHER" id="PTHR11706">
    <property type="entry name" value="SOLUTE CARRIER PROTEIN FAMILY 11 MEMBER"/>
    <property type="match status" value="1"/>
</dbReference>
<keyword evidence="9" id="KW-1185">Reference proteome</keyword>
<comment type="subcellular location">
    <subcellularLocation>
        <location evidence="1">Membrane</location>
        <topology evidence="1">Multi-pass membrane protein</topology>
    </subcellularLocation>
</comment>
<keyword evidence="5 7" id="KW-1133">Transmembrane helix</keyword>
<feature type="transmembrane region" description="Helical" evidence="7">
    <location>
        <begin position="359"/>
        <end position="378"/>
    </location>
</feature>
<evidence type="ECO:0000256" key="7">
    <source>
        <dbReference type="SAM" id="Phobius"/>
    </source>
</evidence>
<evidence type="ECO:0000256" key="1">
    <source>
        <dbReference type="ARBA" id="ARBA00004141"/>
    </source>
</evidence>
<dbReference type="Pfam" id="PF01566">
    <property type="entry name" value="Nramp"/>
    <property type="match status" value="1"/>
</dbReference>
<sequence>MRRLAQILFWSVISAAFIGPGTVTTAAKAGSAFGTALLWALLFSVGATYLLQETAARVVIGSGQQPGQLIGGGHRKRLAYGLFYAVAFGCAAYQAGNVMGAVAGLQLSAPVPGYVLSLGISALSATLLWGGSFKVITRGLSTLVAVMGFLFCWAAWQVRPSPGLLGSGLSPSLPSGSLLLTISLIGTTVVPYNLFLGAGLSRGRELKATRWGLGGAIALGGLISAAILITGTQVSEGFSFEGLAAALQRELGPWGKPALAVGLGAAGISSAITAPLAAAVAGQSLIGQEHGHWGTQGRYFRLTWGAVLGIGLLFSLSGIQPVPAIIMAQAINGLLLPLAAGFLIYVANDSAALGRNANGPLANFLSLLVFGVCVFLGLNNLAAALSKAIGLSGGALRSPAWLGLLSAAACLLMARWAFAKRAQP</sequence>
<keyword evidence="4" id="KW-0769">Symport</keyword>
<evidence type="ECO:0000313" key="9">
    <source>
        <dbReference type="Proteomes" id="UP000321580"/>
    </source>
</evidence>
<evidence type="ECO:0000313" key="8">
    <source>
        <dbReference type="EMBL" id="TXB62826.1"/>
    </source>
</evidence>
<dbReference type="GO" id="GO:0015086">
    <property type="term" value="F:cadmium ion transmembrane transporter activity"/>
    <property type="evidence" value="ECO:0007669"/>
    <property type="project" value="TreeGrafter"/>
</dbReference>
<dbReference type="GO" id="GO:0015293">
    <property type="term" value="F:symporter activity"/>
    <property type="evidence" value="ECO:0007669"/>
    <property type="project" value="UniProtKB-KW"/>
</dbReference>